<protein>
    <submittedName>
        <fullName evidence="2">Uncharacterized protein</fullName>
    </submittedName>
</protein>
<evidence type="ECO:0000313" key="3">
    <source>
        <dbReference type="Proteomes" id="UP000800036"/>
    </source>
</evidence>
<keyword evidence="3" id="KW-1185">Reference proteome</keyword>
<organism evidence="2 3">
    <name type="scientific">Bimuria novae-zelandiae CBS 107.79</name>
    <dbReference type="NCBI Taxonomy" id="1447943"/>
    <lineage>
        <taxon>Eukaryota</taxon>
        <taxon>Fungi</taxon>
        <taxon>Dikarya</taxon>
        <taxon>Ascomycota</taxon>
        <taxon>Pezizomycotina</taxon>
        <taxon>Dothideomycetes</taxon>
        <taxon>Pleosporomycetidae</taxon>
        <taxon>Pleosporales</taxon>
        <taxon>Massarineae</taxon>
        <taxon>Didymosphaeriaceae</taxon>
        <taxon>Bimuria</taxon>
    </lineage>
</organism>
<feature type="compositionally biased region" description="Polar residues" evidence="1">
    <location>
        <begin position="175"/>
        <end position="187"/>
    </location>
</feature>
<feature type="region of interest" description="Disordered" evidence="1">
    <location>
        <begin position="154"/>
        <end position="187"/>
    </location>
</feature>
<accession>A0A6A5VNA1</accession>
<name>A0A6A5VNA1_9PLEO</name>
<gene>
    <name evidence="2" type="ORF">BU23DRAFT_563646</name>
</gene>
<dbReference type="EMBL" id="ML976659">
    <property type="protein sequence ID" value="KAF1978741.1"/>
    <property type="molecule type" value="Genomic_DNA"/>
</dbReference>
<sequence length="187" mass="21043">MDHGESIIIKRGNAGLPVHVQYIKLLCIVGRFGREKLKWPSTPKLPRRRSHVPTTPGTPAATWDRFSFSGVPSDEQFNDVYRLSFLTNLTDLTNQSLTFQLDTLRLADIVLLVDGFLPLGTEAHVNILSLQEQNVDGDAVDDFVDYSQYPTYPAPVEESFQPLYPTRPSTPTPTQSWQQASRLNNLT</sequence>
<evidence type="ECO:0000256" key="1">
    <source>
        <dbReference type="SAM" id="MobiDB-lite"/>
    </source>
</evidence>
<dbReference type="AlphaFoldDB" id="A0A6A5VNA1"/>
<reference evidence="2" key="1">
    <citation type="journal article" date="2020" name="Stud. Mycol.">
        <title>101 Dothideomycetes genomes: a test case for predicting lifestyles and emergence of pathogens.</title>
        <authorList>
            <person name="Haridas S."/>
            <person name="Albert R."/>
            <person name="Binder M."/>
            <person name="Bloem J."/>
            <person name="Labutti K."/>
            <person name="Salamov A."/>
            <person name="Andreopoulos B."/>
            <person name="Baker S."/>
            <person name="Barry K."/>
            <person name="Bills G."/>
            <person name="Bluhm B."/>
            <person name="Cannon C."/>
            <person name="Castanera R."/>
            <person name="Culley D."/>
            <person name="Daum C."/>
            <person name="Ezra D."/>
            <person name="Gonzalez J."/>
            <person name="Henrissat B."/>
            <person name="Kuo A."/>
            <person name="Liang C."/>
            <person name="Lipzen A."/>
            <person name="Lutzoni F."/>
            <person name="Magnuson J."/>
            <person name="Mondo S."/>
            <person name="Nolan M."/>
            <person name="Ohm R."/>
            <person name="Pangilinan J."/>
            <person name="Park H.-J."/>
            <person name="Ramirez L."/>
            <person name="Alfaro M."/>
            <person name="Sun H."/>
            <person name="Tritt A."/>
            <person name="Yoshinaga Y."/>
            <person name="Zwiers L.-H."/>
            <person name="Turgeon B."/>
            <person name="Goodwin S."/>
            <person name="Spatafora J."/>
            <person name="Crous P."/>
            <person name="Grigoriev I."/>
        </authorList>
    </citation>
    <scope>NUCLEOTIDE SEQUENCE</scope>
    <source>
        <strain evidence="2">CBS 107.79</strain>
    </source>
</reference>
<dbReference type="Proteomes" id="UP000800036">
    <property type="component" value="Unassembled WGS sequence"/>
</dbReference>
<proteinExistence type="predicted"/>
<evidence type="ECO:0000313" key="2">
    <source>
        <dbReference type="EMBL" id="KAF1978741.1"/>
    </source>
</evidence>